<dbReference type="AlphaFoldDB" id="A0A6J8B9S2"/>
<dbReference type="EMBL" id="CACVKT020002932">
    <property type="protein sequence ID" value="CAC5380708.1"/>
    <property type="molecule type" value="Genomic_DNA"/>
</dbReference>
<dbReference type="InterPro" id="IPR000242">
    <property type="entry name" value="PTP_cat"/>
</dbReference>
<dbReference type="PANTHER" id="PTHR46163">
    <property type="entry name" value="TYROSINE-PROTEIN PHOSPHATASE-RELATED"/>
    <property type="match status" value="1"/>
</dbReference>
<sequence>MKSRTSPLCNSTNNDYEKWSEVYLKKYCNLKKCSCLGNNLVIQSSLKSSETCDGCKENACDHINGVCSDTSGCKQGFLFGIYCNKTCEDWHFGRNCSKTCNCRNQPCKKSSGKCSTEGCQRGWHGDSCDEDQGTNEYINVGCVTDENDVTVSVLERASRMSDAFPTEDDVEDEGNVYNNVPSKKTIVEYTIAIGDLKHVIEEKQKNESFKEEYERKCEQYWPQEINRPMVVDQYKLTMKEETIYTIYVYRLLVLQNKKEQYKAVFEALLELFTVPETAIQKNNFCISIEKQENRTLQKNQMMYKEEFQRLQSMRPFYSAKMYTAAVSKEHTSKNYQKNVLAHDQYRPYLISYGIYRNDYINAVIIPGFSADSKFFVTQYPLMETVVDFWTIIYDHRSDIIVLLDPVNEGYAVDSKMFVTQCPLVETVIDFWTMMYDHSLELLFCWIPETRTIRFFSSGSSIMARKKKEMLQFDDFRIIKETENAHEEFQLTLNHTKNKEQISINVFTADDWTISNAPPSPEYMLDLLQRVQNCLETQKVPITVVCRGSTKIIRRSPSAKQGNTKVGATWVKRRFRAYNVEIKTSP</sequence>
<keyword evidence="2" id="KW-0378">Hydrolase</keyword>
<dbReference type="InterPro" id="IPR029021">
    <property type="entry name" value="Prot-tyrosine_phosphatase-like"/>
</dbReference>
<keyword evidence="3" id="KW-1185">Reference proteome</keyword>
<evidence type="ECO:0000259" key="1">
    <source>
        <dbReference type="PROSITE" id="PS50055"/>
    </source>
</evidence>
<dbReference type="Gene3D" id="3.90.190.10">
    <property type="entry name" value="Protein tyrosine phosphatase superfamily"/>
    <property type="match status" value="3"/>
</dbReference>
<gene>
    <name evidence="2" type="ORF">MCOR_16657</name>
</gene>
<evidence type="ECO:0000313" key="2">
    <source>
        <dbReference type="EMBL" id="CAC5380708.1"/>
    </source>
</evidence>
<name>A0A6J8B9S2_MYTCO</name>
<dbReference type="SMART" id="SM00194">
    <property type="entry name" value="PTPc"/>
    <property type="match status" value="1"/>
</dbReference>
<dbReference type="OrthoDB" id="6407541at2759"/>
<feature type="domain" description="Tyrosine-protein phosphatase" evidence="1">
    <location>
        <begin position="303"/>
        <end position="566"/>
    </location>
</feature>
<dbReference type="EC" id="3.1.3.48" evidence="2"/>
<reference evidence="2 3" key="1">
    <citation type="submission" date="2020-06" db="EMBL/GenBank/DDBJ databases">
        <authorList>
            <person name="Li R."/>
            <person name="Bekaert M."/>
        </authorList>
    </citation>
    <scope>NUCLEOTIDE SEQUENCE [LARGE SCALE GENOMIC DNA]</scope>
    <source>
        <strain evidence="3">wild</strain>
    </source>
</reference>
<dbReference type="Pfam" id="PF00102">
    <property type="entry name" value="Y_phosphatase"/>
    <property type="match status" value="3"/>
</dbReference>
<dbReference type="Gene3D" id="2.170.300.10">
    <property type="entry name" value="Tie2 ligand-binding domain superfamily"/>
    <property type="match status" value="1"/>
</dbReference>
<organism evidence="2 3">
    <name type="scientific">Mytilus coruscus</name>
    <name type="common">Sea mussel</name>
    <dbReference type="NCBI Taxonomy" id="42192"/>
    <lineage>
        <taxon>Eukaryota</taxon>
        <taxon>Metazoa</taxon>
        <taxon>Spiralia</taxon>
        <taxon>Lophotrochozoa</taxon>
        <taxon>Mollusca</taxon>
        <taxon>Bivalvia</taxon>
        <taxon>Autobranchia</taxon>
        <taxon>Pteriomorphia</taxon>
        <taxon>Mytilida</taxon>
        <taxon>Mytiloidea</taxon>
        <taxon>Mytilidae</taxon>
        <taxon>Mytilinae</taxon>
        <taxon>Mytilus</taxon>
    </lineage>
</organism>
<dbReference type="PROSITE" id="PS50055">
    <property type="entry name" value="TYR_PHOSPHATASE_PTP"/>
    <property type="match status" value="1"/>
</dbReference>
<dbReference type="GO" id="GO:0004725">
    <property type="term" value="F:protein tyrosine phosphatase activity"/>
    <property type="evidence" value="ECO:0007669"/>
    <property type="project" value="UniProtKB-EC"/>
</dbReference>
<dbReference type="SUPFAM" id="SSF52799">
    <property type="entry name" value="(Phosphotyrosine protein) phosphatases II"/>
    <property type="match status" value="3"/>
</dbReference>
<dbReference type="InterPro" id="IPR052782">
    <property type="entry name" value="Oocyte-zygote_transition_reg"/>
</dbReference>
<protein>
    <submittedName>
        <fullName evidence="2">PTPRK</fullName>
        <ecNumber evidence="2">3.1.3.48</ecNumber>
    </submittedName>
</protein>
<dbReference type="PANTHER" id="PTHR46163:SF5">
    <property type="entry name" value="TYROSINE-PROTEIN PHOSPHATASE"/>
    <property type="match status" value="1"/>
</dbReference>
<evidence type="ECO:0000313" key="3">
    <source>
        <dbReference type="Proteomes" id="UP000507470"/>
    </source>
</evidence>
<dbReference type="Proteomes" id="UP000507470">
    <property type="component" value="Unassembled WGS sequence"/>
</dbReference>
<accession>A0A6J8B9S2</accession>
<proteinExistence type="predicted"/>